<evidence type="ECO:0000313" key="3">
    <source>
        <dbReference type="EMBL" id="CAH3149584.1"/>
    </source>
</evidence>
<protein>
    <recommendedName>
        <fullName evidence="2">Potassium channel domain-containing protein</fullName>
    </recommendedName>
</protein>
<keyword evidence="1" id="KW-0472">Membrane</keyword>
<keyword evidence="1" id="KW-0812">Transmembrane</keyword>
<dbReference type="Proteomes" id="UP001159428">
    <property type="component" value="Unassembled WGS sequence"/>
</dbReference>
<dbReference type="EMBL" id="CALNXJ010000046">
    <property type="protein sequence ID" value="CAH3149584.1"/>
    <property type="molecule type" value="Genomic_DNA"/>
</dbReference>
<dbReference type="InterPro" id="IPR013099">
    <property type="entry name" value="K_chnl_dom"/>
</dbReference>
<accession>A0AAU9XJP0</accession>
<dbReference type="SUPFAM" id="SSF81324">
    <property type="entry name" value="Voltage-gated potassium channels"/>
    <property type="match status" value="1"/>
</dbReference>
<dbReference type="Pfam" id="PF07885">
    <property type="entry name" value="Ion_trans_2"/>
    <property type="match status" value="1"/>
</dbReference>
<comment type="caution">
    <text evidence="3">The sequence shown here is derived from an EMBL/GenBank/DDBJ whole genome shotgun (WGS) entry which is preliminary data.</text>
</comment>
<name>A0AAU9XJP0_9CNID</name>
<keyword evidence="4" id="KW-1185">Reference proteome</keyword>
<feature type="transmembrane region" description="Helical" evidence="1">
    <location>
        <begin position="20"/>
        <end position="38"/>
    </location>
</feature>
<feature type="domain" description="Potassium channel" evidence="2">
    <location>
        <begin position="1"/>
        <end position="42"/>
    </location>
</feature>
<proteinExistence type="predicted"/>
<dbReference type="Gene3D" id="1.10.287.70">
    <property type="match status" value="1"/>
</dbReference>
<feature type="transmembrane region" description="Helical" evidence="1">
    <location>
        <begin position="201"/>
        <end position="219"/>
    </location>
</feature>
<gene>
    <name evidence="3" type="ORF">PMEA_00024403</name>
</gene>
<evidence type="ECO:0000259" key="2">
    <source>
        <dbReference type="Pfam" id="PF07885"/>
    </source>
</evidence>
<organism evidence="3 4">
    <name type="scientific">Pocillopora meandrina</name>
    <dbReference type="NCBI Taxonomy" id="46732"/>
    <lineage>
        <taxon>Eukaryota</taxon>
        <taxon>Metazoa</taxon>
        <taxon>Cnidaria</taxon>
        <taxon>Anthozoa</taxon>
        <taxon>Hexacorallia</taxon>
        <taxon>Scleractinia</taxon>
        <taxon>Astrocoeniina</taxon>
        <taxon>Pocilloporidae</taxon>
        <taxon>Pocillopora</taxon>
    </lineage>
</organism>
<dbReference type="Gene3D" id="3.40.190.10">
    <property type="entry name" value="Periplasmic binding protein-like II"/>
    <property type="match status" value="2"/>
</dbReference>
<reference evidence="3 4" key="1">
    <citation type="submission" date="2022-05" db="EMBL/GenBank/DDBJ databases">
        <authorList>
            <consortium name="Genoscope - CEA"/>
            <person name="William W."/>
        </authorList>
    </citation>
    <scope>NUCLEOTIDE SEQUENCE [LARGE SCALE GENOMIC DNA]</scope>
</reference>
<evidence type="ECO:0000313" key="4">
    <source>
        <dbReference type="Proteomes" id="UP001159428"/>
    </source>
</evidence>
<dbReference type="SUPFAM" id="SSF53850">
    <property type="entry name" value="Periplasmic binding protein-like II"/>
    <property type="match status" value="1"/>
</dbReference>
<dbReference type="AlphaFoldDB" id="A0AAU9XJP0"/>
<evidence type="ECO:0000256" key="1">
    <source>
        <dbReference type="SAM" id="Phobius"/>
    </source>
</evidence>
<keyword evidence="1" id="KW-1133">Transmembrane helix</keyword>
<sequence>MTTVGYGDKAPKSSLARVYASLWMIIGILLMSTITAQISSSITADGLRPLNDVFGSKVGVPLGSKKPLEKENHGFNMKEYRTERELLNGLIDGSVDAILLFDCGTVEMERQSPHLTIVDASEFNLSIRVGFAVEEGNENLEECLQDWTNEECSTEQTNADGDPDDEYEDWELSCFKEYSHGKYRHDMKQGSSDDRVKTHHFILMSSAGLFVIFLLTGSLRNACRKGRPTTDDVDIEKGVSHTKLRASITDAVPMRELSTRILHYETEQNTIENITN</sequence>